<evidence type="ECO:0000313" key="1">
    <source>
        <dbReference type="EMBL" id="EAU88659.2"/>
    </source>
</evidence>
<dbReference type="GeneID" id="6009461"/>
<dbReference type="STRING" id="240176.A8NEA3"/>
<dbReference type="RefSeq" id="XP_001832970.2">
    <property type="nucleotide sequence ID" value="XM_001832918.2"/>
</dbReference>
<evidence type="ECO:0000313" key="2">
    <source>
        <dbReference type="Proteomes" id="UP000001861"/>
    </source>
</evidence>
<proteinExistence type="predicted"/>
<gene>
    <name evidence="1" type="ORF">CC1G_01032</name>
</gene>
<protein>
    <submittedName>
        <fullName evidence="1">Uncharacterized protein</fullName>
    </submittedName>
</protein>
<accession>A8NEA3</accession>
<sequence>MSFFETLLMVESHFDSIQHPTPSDFALVFNTDEVKKRAKIEWEDRESILLEQTLVKAQGRMFSRLESQGAVKRDQIVSEFCAKYLPVIIDGFLKLLPPKPNDNPTEEDKHRQDFELQNTFFKQLVFCQSNPYFVKYFRSQKEAGKNNRRFVQTVADRFLRFAIRWNWKLIHYEDDPTTPCSCVEDLIMESLQFFSTLLMVYSKDKDRTGLLYESTKTRFLQLLRPWSHHVSKANPEFAEYASRVRSFLEEKEGFLEVAQRVRKGYKRWDVCALPSCDKTSGLRACGKFVDQFPSGCILLTDIMLFSLTDVKRLYT</sequence>
<dbReference type="Proteomes" id="UP000001861">
    <property type="component" value="Unassembled WGS sequence"/>
</dbReference>
<dbReference type="OrthoDB" id="432970at2759"/>
<organism evidence="1 2">
    <name type="scientific">Coprinopsis cinerea (strain Okayama-7 / 130 / ATCC MYA-4618 / FGSC 9003)</name>
    <name type="common">Inky cap fungus</name>
    <name type="synonym">Hormographiella aspergillata</name>
    <dbReference type="NCBI Taxonomy" id="240176"/>
    <lineage>
        <taxon>Eukaryota</taxon>
        <taxon>Fungi</taxon>
        <taxon>Dikarya</taxon>
        <taxon>Basidiomycota</taxon>
        <taxon>Agaricomycotina</taxon>
        <taxon>Agaricomycetes</taxon>
        <taxon>Agaricomycetidae</taxon>
        <taxon>Agaricales</taxon>
        <taxon>Agaricineae</taxon>
        <taxon>Psathyrellaceae</taxon>
        <taxon>Coprinopsis</taxon>
    </lineage>
</organism>
<dbReference type="KEGG" id="cci:CC1G_01032"/>
<keyword evidence="2" id="KW-1185">Reference proteome</keyword>
<dbReference type="InParanoid" id="A8NEA3"/>
<dbReference type="EMBL" id="AACS02000002">
    <property type="protein sequence ID" value="EAU88659.2"/>
    <property type="molecule type" value="Genomic_DNA"/>
</dbReference>
<reference evidence="1 2" key="1">
    <citation type="journal article" date="2010" name="Proc. Natl. Acad. Sci. U.S.A.">
        <title>Insights into evolution of multicellular fungi from the assembled chromosomes of the mushroom Coprinopsis cinerea (Coprinus cinereus).</title>
        <authorList>
            <person name="Stajich J.E."/>
            <person name="Wilke S.K."/>
            <person name="Ahren D."/>
            <person name="Au C.H."/>
            <person name="Birren B.W."/>
            <person name="Borodovsky M."/>
            <person name="Burns C."/>
            <person name="Canback B."/>
            <person name="Casselton L.A."/>
            <person name="Cheng C.K."/>
            <person name="Deng J."/>
            <person name="Dietrich F.S."/>
            <person name="Fargo D.C."/>
            <person name="Farman M.L."/>
            <person name="Gathman A.C."/>
            <person name="Goldberg J."/>
            <person name="Guigo R."/>
            <person name="Hoegger P.J."/>
            <person name="Hooker J.B."/>
            <person name="Huggins A."/>
            <person name="James T.Y."/>
            <person name="Kamada T."/>
            <person name="Kilaru S."/>
            <person name="Kodira C."/>
            <person name="Kues U."/>
            <person name="Kupfer D."/>
            <person name="Kwan H.S."/>
            <person name="Lomsadze A."/>
            <person name="Li W."/>
            <person name="Lilly W.W."/>
            <person name="Ma L.J."/>
            <person name="Mackey A.J."/>
            <person name="Manning G."/>
            <person name="Martin F."/>
            <person name="Muraguchi H."/>
            <person name="Natvig D.O."/>
            <person name="Palmerini H."/>
            <person name="Ramesh M.A."/>
            <person name="Rehmeyer C.J."/>
            <person name="Roe B.A."/>
            <person name="Shenoy N."/>
            <person name="Stanke M."/>
            <person name="Ter-Hovhannisyan V."/>
            <person name="Tunlid A."/>
            <person name="Velagapudi R."/>
            <person name="Vision T.J."/>
            <person name="Zeng Q."/>
            <person name="Zolan M.E."/>
            <person name="Pukkila P.J."/>
        </authorList>
    </citation>
    <scope>NUCLEOTIDE SEQUENCE [LARGE SCALE GENOMIC DNA]</scope>
    <source>
        <strain evidence="2">Okayama-7 / 130 / ATCC MYA-4618 / FGSC 9003</strain>
    </source>
</reference>
<dbReference type="HOGENOM" id="CLU_076640_0_0_1"/>
<comment type="caution">
    <text evidence="1">The sequence shown here is derived from an EMBL/GenBank/DDBJ whole genome shotgun (WGS) entry which is preliminary data.</text>
</comment>
<dbReference type="AlphaFoldDB" id="A8NEA3"/>
<name>A8NEA3_COPC7</name>
<dbReference type="VEuPathDB" id="FungiDB:CC1G_01032"/>